<proteinExistence type="predicted"/>
<dbReference type="Proteomes" id="UP000607653">
    <property type="component" value="Unassembled WGS sequence"/>
</dbReference>
<evidence type="ECO:0000313" key="2">
    <source>
        <dbReference type="Proteomes" id="UP000607653"/>
    </source>
</evidence>
<keyword evidence="2" id="KW-1185">Reference proteome</keyword>
<evidence type="ECO:0000313" key="1">
    <source>
        <dbReference type="EMBL" id="DAD39006.1"/>
    </source>
</evidence>
<dbReference type="AlphaFoldDB" id="A0A822Z7P5"/>
<organism evidence="1 2">
    <name type="scientific">Nelumbo nucifera</name>
    <name type="common">Sacred lotus</name>
    <dbReference type="NCBI Taxonomy" id="4432"/>
    <lineage>
        <taxon>Eukaryota</taxon>
        <taxon>Viridiplantae</taxon>
        <taxon>Streptophyta</taxon>
        <taxon>Embryophyta</taxon>
        <taxon>Tracheophyta</taxon>
        <taxon>Spermatophyta</taxon>
        <taxon>Magnoliopsida</taxon>
        <taxon>Proteales</taxon>
        <taxon>Nelumbonaceae</taxon>
        <taxon>Nelumbo</taxon>
    </lineage>
</organism>
<reference evidence="1 2" key="1">
    <citation type="journal article" date="2020" name="Mol. Biol. Evol.">
        <title>Distinct Expression and Methylation Patterns for Genes with Different Fates following a Single Whole-Genome Duplication in Flowering Plants.</title>
        <authorList>
            <person name="Shi T."/>
            <person name="Rahmani R.S."/>
            <person name="Gugger P.F."/>
            <person name="Wang M."/>
            <person name="Li H."/>
            <person name="Zhang Y."/>
            <person name="Li Z."/>
            <person name="Wang Q."/>
            <person name="Van de Peer Y."/>
            <person name="Marchal K."/>
            <person name="Chen J."/>
        </authorList>
    </citation>
    <scope>NUCLEOTIDE SEQUENCE [LARGE SCALE GENOMIC DNA]</scope>
    <source>
        <tissue evidence="1">Leaf</tissue>
    </source>
</reference>
<dbReference type="EMBL" id="DUZY01000005">
    <property type="protein sequence ID" value="DAD39006.1"/>
    <property type="molecule type" value="Genomic_DNA"/>
</dbReference>
<name>A0A822Z7P5_NELNU</name>
<sequence length="46" mass="5649">MRNLMRVTLIWSSKVSQNIFSTRLLVLMFDLCSEVEKEMRMRRKRD</sequence>
<comment type="caution">
    <text evidence="1">The sequence shown here is derived from an EMBL/GenBank/DDBJ whole genome shotgun (WGS) entry which is preliminary data.</text>
</comment>
<protein>
    <submittedName>
        <fullName evidence="1">Uncharacterized protein</fullName>
    </submittedName>
</protein>
<gene>
    <name evidence="1" type="ORF">HUJ06_013329</name>
</gene>
<accession>A0A822Z7P5</accession>